<evidence type="ECO:0000256" key="2">
    <source>
        <dbReference type="ARBA" id="ARBA00022980"/>
    </source>
</evidence>
<dbReference type="Proteomes" id="UP000178179">
    <property type="component" value="Unassembled WGS sequence"/>
</dbReference>
<evidence type="ECO:0000256" key="1">
    <source>
        <dbReference type="ARBA" id="ARBA00005781"/>
    </source>
</evidence>
<dbReference type="PANTHER" id="PTHR15680:SF9">
    <property type="entry name" value="LARGE RIBOSOMAL SUBUNIT PROTEIN BL19M"/>
    <property type="match status" value="1"/>
</dbReference>
<dbReference type="GO" id="GO:0005840">
    <property type="term" value="C:ribosome"/>
    <property type="evidence" value="ECO:0007669"/>
    <property type="project" value="UniProtKB-KW"/>
</dbReference>
<evidence type="ECO:0000313" key="6">
    <source>
        <dbReference type="EMBL" id="OGY56908.1"/>
    </source>
</evidence>
<comment type="similarity">
    <text evidence="1">Belongs to the bacterial ribosomal protein bL19 family.</text>
</comment>
<evidence type="ECO:0000256" key="5">
    <source>
        <dbReference type="ARBA" id="ARBA00035493"/>
    </source>
</evidence>
<reference evidence="6 7" key="1">
    <citation type="journal article" date="2016" name="Nat. Commun.">
        <title>Thousands of microbial genomes shed light on interconnected biogeochemical processes in an aquifer system.</title>
        <authorList>
            <person name="Anantharaman K."/>
            <person name="Brown C.T."/>
            <person name="Hug L.A."/>
            <person name="Sharon I."/>
            <person name="Castelle C.J."/>
            <person name="Probst A.J."/>
            <person name="Thomas B.C."/>
            <person name="Singh A."/>
            <person name="Wilkins M.J."/>
            <person name="Karaoz U."/>
            <person name="Brodie E.L."/>
            <person name="Williams K.H."/>
            <person name="Hubbard S.S."/>
            <person name="Banfield J.F."/>
        </authorList>
    </citation>
    <scope>NUCLEOTIDE SEQUENCE [LARGE SCALE GENOMIC DNA]</scope>
</reference>
<keyword evidence="2" id="KW-0689">Ribosomal protein</keyword>
<organism evidence="6 7">
    <name type="scientific">Candidatus Colwellbacteria bacterium GWA2_46_10</name>
    <dbReference type="NCBI Taxonomy" id="1797684"/>
    <lineage>
        <taxon>Bacteria</taxon>
        <taxon>Candidatus Colwelliibacteriota</taxon>
    </lineage>
</organism>
<dbReference type="GO" id="GO:1990904">
    <property type="term" value="C:ribonucleoprotein complex"/>
    <property type="evidence" value="ECO:0007669"/>
    <property type="project" value="UniProtKB-KW"/>
</dbReference>
<evidence type="ECO:0000313" key="7">
    <source>
        <dbReference type="Proteomes" id="UP000178179"/>
    </source>
</evidence>
<gene>
    <name evidence="6" type="ORF">A2119_02725</name>
</gene>
<dbReference type="Pfam" id="PF01245">
    <property type="entry name" value="Ribosomal_L19"/>
    <property type="match status" value="1"/>
</dbReference>
<evidence type="ECO:0000256" key="3">
    <source>
        <dbReference type="ARBA" id="ARBA00023274"/>
    </source>
</evidence>
<dbReference type="Gene3D" id="2.30.30.790">
    <property type="match status" value="1"/>
</dbReference>
<dbReference type="PANTHER" id="PTHR15680">
    <property type="entry name" value="RIBOSOMAL PROTEIN L19"/>
    <property type="match status" value="1"/>
</dbReference>
<sequence>MISAETLEKIQPGVRVKVYDKNGQFEGIVLARKHGKEAGATFTVRGEVAGVGVEKVYPIYTPTIKKVTILKEPKRVRRAKLYFLRKLPVKKIKQKLGV</sequence>
<dbReference type="SUPFAM" id="SSF50104">
    <property type="entry name" value="Translation proteins SH3-like domain"/>
    <property type="match status" value="1"/>
</dbReference>
<keyword evidence="3" id="KW-0687">Ribonucleoprotein</keyword>
<dbReference type="GO" id="GO:0006412">
    <property type="term" value="P:translation"/>
    <property type="evidence" value="ECO:0007669"/>
    <property type="project" value="InterPro"/>
</dbReference>
<name>A0A1G1YWZ4_9BACT</name>
<dbReference type="InterPro" id="IPR008991">
    <property type="entry name" value="Translation_prot_SH3-like_sf"/>
</dbReference>
<accession>A0A1G1YWZ4</accession>
<dbReference type="InterPro" id="IPR038657">
    <property type="entry name" value="Ribosomal_bL19_sf"/>
</dbReference>
<dbReference type="GO" id="GO:0003735">
    <property type="term" value="F:structural constituent of ribosome"/>
    <property type="evidence" value="ECO:0007669"/>
    <property type="project" value="InterPro"/>
</dbReference>
<dbReference type="InterPro" id="IPR001857">
    <property type="entry name" value="Ribosomal_bL19"/>
</dbReference>
<dbReference type="AlphaFoldDB" id="A0A1G1YWZ4"/>
<proteinExistence type="inferred from homology"/>
<comment type="caution">
    <text evidence="6">The sequence shown here is derived from an EMBL/GenBank/DDBJ whole genome shotgun (WGS) entry which is preliminary data.</text>
</comment>
<evidence type="ECO:0000256" key="4">
    <source>
        <dbReference type="ARBA" id="ARBA00035171"/>
    </source>
</evidence>
<protein>
    <recommendedName>
        <fullName evidence="4">Large ribosomal subunit protein bL19</fullName>
    </recommendedName>
    <alternativeName>
        <fullName evidence="5">50S ribosomal protein L19</fullName>
    </alternativeName>
</protein>
<dbReference type="EMBL" id="MHIS01000004">
    <property type="protein sequence ID" value="OGY56908.1"/>
    <property type="molecule type" value="Genomic_DNA"/>
</dbReference>